<evidence type="ECO:0000313" key="2">
    <source>
        <dbReference type="EMBL" id="APA98670.1"/>
    </source>
</evidence>
<dbReference type="PANTHER" id="PTHR48098:SF1">
    <property type="entry name" value="DIACYLGLYCEROL ACYLTRANSFERASE_MYCOLYLTRANSFERASE AG85A"/>
    <property type="match status" value="1"/>
</dbReference>
<reference evidence="2 3" key="1">
    <citation type="submission" date="2016-10" db="EMBL/GenBank/DDBJ databases">
        <title>Genome sequence of Nocardia seriolae strain EM150506, isolated from Anguila japonica.</title>
        <authorList>
            <person name="Han H.-J."/>
        </authorList>
    </citation>
    <scope>NUCLEOTIDE SEQUENCE [LARGE SCALE GENOMIC DNA]</scope>
    <source>
        <strain evidence="2 3">EM150506</strain>
    </source>
</reference>
<dbReference type="Gene3D" id="3.40.50.1820">
    <property type="entry name" value="alpha/beta hydrolase"/>
    <property type="match status" value="1"/>
</dbReference>
<feature type="signal peptide" evidence="1">
    <location>
        <begin position="1"/>
        <end position="31"/>
    </location>
</feature>
<gene>
    <name evidence="2" type="ORF">NS506_04622</name>
</gene>
<dbReference type="InterPro" id="IPR000801">
    <property type="entry name" value="Esterase-like"/>
</dbReference>
<accession>A0ABC8AW37</accession>
<dbReference type="RefSeq" id="WP_033089274.1">
    <property type="nucleotide sequence ID" value="NZ_AP017900.1"/>
</dbReference>
<evidence type="ECO:0000256" key="1">
    <source>
        <dbReference type="SAM" id="SignalP"/>
    </source>
</evidence>
<dbReference type="EMBL" id="CP017839">
    <property type="protein sequence ID" value="APA98670.1"/>
    <property type="molecule type" value="Genomic_DNA"/>
</dbReference>
<proteinExistence type="predicted"/>
<organism evidence="2 3">
    <name type="scientific">Nocardia seriolae</name>
    <dbReference type="NCBI Taxonomy" id="37332"/>
    <lineage>
        <taxon>Bacteria</taxon>
        <taxon>Bacillati</taxon>
        <taxon>Actinomycetota</taxon>
        <taxon>Actinomycetes</taxon>
        <taxon>Mycobacteriales</taxon>
        <taxon>Nocardiaceae</taxon>
        <taxon>Nocardia</taxon>
    </lineage>
</organism>
<dbReference type="PANTHER" id="PTHR48098">
    <property type="entry name" value="ENTEROCHELIN ESTERASE-RELATED"/>
    <property type="match status" value="1"/>
</dbReference>
<dbReference type="EC" id="2.3.1.20" evidence="2"/>
<dbReference type="GO" id="GO:0050348">
    <property type="term" value="F:trehalose O-mycolyltransferase activity"/>
    <property type="evidence" value="ECO:0007669"/>
    <property type="project" value="UniProtKB-EC"/>
</dbReference>
<sequence>MHLRLFRNAVRAAVIAALVALASVIVSPAHAAGAYLDRIEWRGDHQMAIGVYSAAMDRVIEQDVLIPDGGSAGRPTAYLLIGAVKAEDEVDWPTMTDLPRFAPATGVNVVIPHGGGGSYYTDWQRDDPVLGRNRWKTYLTAELPPIIDAALHTSGRNALVGLSMSATSSLALTEAAPDLYQAVGAFSGCAETSSPLGEAYVHLTTGVKAGGDVENMWGPLGSPGWAANDPYLHADLLRGHTIFISSGTGLPGSHDNLDDYRIAGSTSMLRTQITQGGPIEAATGECTRRLTLRLATLGIPATYRSHPGTHSWGYWQDDLHEFWPAMAAAIGA</sequence>
<dbReference type="InterPro" id="IPR029058">
    <property type="entry name" value="AB_hydrolase_fold"/>
</dbReference>
<dbReference type="SUPFAM" id="SSF53474">
    <property type="entry name" value="alpha/beta-Hydrolases"/>
    <property type="match status" value="1"/>
</dbReference>
<dbReference type="GO" id="GO:0004144">
    <property type="term" value="F:diacylglycerol O-acyltransferase activity"/>
    <property type="evidence" value="ECO:0007669"/>
    <property type="project" value="UniProtKB-EC"/>
</dbReference>
<dbReference type="KEGG" id="nsr:NS506_04622"/>
<keyword evidence="1" id="KW-0732">Signal</keyword>
<dbReference type="AlphaFoldDB" id="A0ABC8AW37"/>
<feature type="chain" id="PRO_5044742210" evidence="1">
    <location>
        <begin position="32"/>
        <end position="332"/>
    </location>
</feature>
<dbReference type="InterPro" id="IPR050583">
    <property type="entry name" value="Mycobacterial_A85_antigen"/>
</dbReference>
<dbReference type="Pfam" id="PF00756">
    <property type="entry name" value="Esterase"/>
    <property type="match status" value="1"/>
</dbReference>
<dbReference type="EC" id="2.3.1.122" evidence="2"/>
<keyword evidence="2" id="KW-0012">Acyltransferase</keyword>
<keyword evidence="2" id="KW-0808">Transferase</keyword>
<evidence type="ECO:0000313" key="3">
    <source>
        <dbReference type="Proteomes" id="UP000180166"/>
    </source>
</evidence>
<name>A0ABC8AW37_9NOCA</name>
<dbReference type="GeneID" id="93374825"/>
<protein>
    <submittedName>
        <fullName evidence="2">Diacylglycerol O-acyltransferase</fullName>
        <ecNumber evidence="2">2.3.1.122</ecNumber>
        <ecNumber evidence="2">2.3.1.20</ecNumber>
    </submittedName>
</protein>
<dbReference type="Proteomes" id="UP000180166">
    <property type="component" value="Chromosome"/>
</dbReference>